<organism evidence="10 11">
    <name type="scientific">Okeanomitos corallinicola TIOX110</name>
    <dbReference type="NCBI Taxonomy" id="3133117"/>
    <lineage>
        <taxon>Bacteria</taxon>
        <taxon>Bacillati</taxon>
        <taxon>Cyanobacteriota</taxon>
        <taxon>Cyanophyceae</taxon>
        <taxon>Nostocales</taxon>
        <taxon>Aphanizomenonaceae</taxon>
        <taxon>Okeanomitos</taxon>
    </lineage>
</organism>
<evidence type="ECO:0000256" key="1">
    <source>
        <dbReference type="ARBA" id="ARBA00004370"/>
    </source>
</evidence>
<dbReference type="GO" id="GO:0016787">
    <property type="term" value="F:hydrolase activity"/>
    <property type="evidence" value="ECO:0007669"/>
    <property type="project" value="UniProtKB-KW"/>
</dbReference>
<keyword evidence="11" id="KW-1185">Reference proteome</keyword>
<evidence type="ECO:0000256" key="7">
    <source>
        <dbReference type="PIRNR" id="PIRNR001217"/>
    </source>
</evidence>
<dbReference type="InterPro" id="IPR029045">
    <property type="entry name" value="ClpP/crotonase-like_dom_sf"/>
</dbReference>
<dbReference type="RefSeq" id="WP_353932293.1">
    <property type="nucleotide sequence ID" value="NZ_CP150886.1"/>
</dbReference>
<feature type="domain" description="Peptidase S49" evidence="9">
    <location>
        <begin position="133"/>
        <end position="282"/>
    </location>
</feature>
<comment type="similarity">
    <text evidence="2 7">Belongs to the peptidase S49 family.</text>
</comment>
<evidence type="ECO:0000256" key="4">
    <source>
        <dbReference type="ARBA" id="ARBA00022801"/>
    </source>
</evidence>
<dbReference type="NCBIfam" id="TIGR00706">
    <property type="entry name" value="SppA_dom"/>
    <property type="match status" value="1"/>
</dbReference>
<evidence type="ECO:0000256" key="8">
    <source>
        <dbReference type="SAM" id="Phobius"/>
    </source>
</evidence>
<evidence type="ECO:0000259" key="9">
    <source>
        <dbReference type="Pfam" id="PF01343"/>
    </source>
</evidence>
<dbReference type="PANTHER" id="PTHR33209">
    <property type="entry name" value="PROTEASE 4"/>
    <property type="match status" value="1"/>
</dbReference>
<name>A0ABZ2UWT9_9CYAN</name>
<keyword evidence="7" id="KW-0997">Cell inner membrane</keyword>
<dbReference type="InterPro" id="IPR002142">
    <property type="entry name" value="Peptidase_S49"/>
</dbReference>
<accession>A0ABZ2UWT9</accession>
<dbReference type="InterPro" id="IPR004634">
    <property type="entry name" value="Pept_S49_pIV"/>
</dbReference>
<comment type="subcellular location">
    <subcellularLocation>
        <location evidence="7">Cell inner membrane</location>
    </subcellularLocation>
    <subcellularLocation>
        <location evidence="1">Membrane</location>
    </subcellularLocation>
</comment>
<dbReference type="EMBL" id="CP150886">
    <property type="protein sequence ID" value="WZB89392.1"/>
    <property type="molecule type" value="Genomic_DNA"/>
</dbReference>
<reference evidence="10 11" key="1">
    <citation type="submission" date="2024-04" db="EMBL/GenBank/DDBJ databases">
        <title>Okeanomitos corallinicola gen. &amp; sp. nov. (Nostocales, Cyanobacteria), a new toxic marine heterocyst-forming cyanobacterium from a coral reef.</title>
        <authorList>
            <person name="Li H."/>
            <person name="Li R."/>
            <person name="Kang J."/>
            <person name="Hii K.S."/>
            <person name="Mohamed H.F."/>
            <person name="Xu X."/>
            <person name="Luo Z."/>
        </authorList>
    </citation>
    <scope>NUCLEOTIDE SEQUENCE [LARGE SCALE GENOMIC DNA]</scope>
    <source>
        <strain evidence="10 11">TIOX110</strain>
    </source>
</reference>
<sequence>MTNFLKQTAASLIGSLLGLTIFAGAGTLGLLFLVIAAATSSDTSSQVKNKSMLVFDLSVKITDSQPNSSEFLQKALTGVDEETITLRKVIETIEKAQRDPRIVGIYIDASKSGTAGGLGYASLREIRRALDKFHASGKKIVAYSTDWSEREYYLSSVADQVILNPVGMMEINGLSSQPLFLTGALEKYGIGVQVVRVGKFKGAVETFTLEKFSPENRQQTQKVLDDIWGEWRTSVGKSRKIQPQKIQAIANNQAILEANAAKASGLVDKVAYQDQVIADLKKITNSSKDDKTFRQIDITDYAEVSGKSMGVERNSENKIAVVYAEGEIVNGRGDNGEIGGDRFASIFSKIRQDKDIKSVVLRINSPGGSATASEIMQREIKLTQQSKPVIVSMGDVAASGGYWIASDSNRIFAEPNTITGSIGVFGILFNGQKLGNNNGITWDTVKTAQFADTQTVSRPKSPQELALYQRSVNRIYNLFLSKVAQGRKIPQQKVAEIAQGRVWSGTAAKQIGLVDEIGGLDAAIEYAAKAAKLGNDWEVQEYPEVTTLEERLFGRKLQEIQAQLGVEKTAIKPANPLLLEFHKFQQELDILQKMDDPQGIYARLPFNLMID</sequence>
<feature type="transmembrane region" description="Helical" evidence="8">
    <location>
        <begin position="12"/>
        <end position="38"/>
    </location>
</feature>
<dbReference type="Pfam" id="PF01343">
    <property type="entry name" value="Peptidase_S49"/>
    <property type="match status" value="2"/>
</dbReference>
<protein>
    <recommendedName>
        <fullName evidence="7">Protease 4</fullName>
        <ecNumber evidence="7">3.4.21.-</ecNumber>
    </recommendedName>
    <alternativeName>
        <fullName evidence="7">Endopeptidase IV</fullName>
    </alternativeName>
    <alternativeName>
        <fullName evidence="7">Protease IV</fullName>
    </alternativeName>
    <alternativeName>
        <fullName evidence="7">Signal peptide peptidase</fullName>
    </alternativeName>
</protein>
<keyword evidence="8" id="KW-0812">Transmembrane</keyword>
<keyword evidence="8" id="KW-1133">Transmembrane helix</keyword>
<dbReference type="EC" id="3.4.21.-" evidence="7"/>
<keyword evidence="3 7" id="KW-0645">Protease</keyword>
<evidence type="ECO:0000256" key="6">
    <source>
        <dbReference type="ARBA" id="ARBA00023136"/>
    </source>
</evidence>
<dbReference type="InterPro" id="IPR047272">
    <property type="entry name" value="S49_SppA_C"/>
</dbReference>
<dbReference type="Proteomes" id="UP001483337">
    <property type="component" value="Chromosome"/>
</dbReference>
<keyword evidence="6 7" id="KW-0472">Membrane</keyword>
<proteinExistence type="inferred from homology"/>
<evidence type="ECO:0000313" key="10">
    <source>
        <dbReference type="EMBL" id="WZB89392.1"/>
    </source>
</evidence>
<evidence type="ECO:0000256" key="5">
    <source>
        <dbReference type="ARBA" id="ARBA00022825"/>
    </source>
</evidence>
<keyword evidence="5" id="KW-0720">Serine protease</keyword>
<dbReference type="CDD" id="cd07023">
    <property type="entry name" value="S49_Sppa_N_C"/>
    <property type="match status" value="1"/>
</dbReference>
<dbReference type="InterPro" id="IPR047217">
    <property type="entry name" value="S49_SppA_67K_type_N"/>
</dbReference>
<dbReference type="PIRSF" id="PIRSF001217">
    <property type="entry name" value="Protease_4_SppA"/>
    <property type="match status" value="1"/>
</dbReference>
<feature type="domain" description="Peptidase S49" evidence="9">
    <location>
        <begin position="383"/>
        <end position="533"/>
    </location>
</feature>
<dbReference type="CDD" id="cd07018">
    <property type="entry name" value="S49_SppA_67K_type"/>
    <property type="match status" value="1"/>
</dbReference>
<keyword evidence="4 7" id="KW-0378">Hydrolase</keyword>
<keyword evidence="7" id="KW-1003">Cell membrane</keyword>
<dbReference type="PANTHER" id="PTHR33209:SF1">
    <property type="entry name" value="PEPTIDASE S49 DOMAIN-CONTAINING PROTEIN"/>
    <property type="match status" value="1"/>
</dbReference>
<evidence type="ECO:0000256" key="2">
    <source>
        <dbReference type="ARBA" id="ARBA00008683"/>
    </source>
</evidence>
<dbReference type="InterPro" id="IPR004635">
    <property type="entry name" value="Pept_S49_SppA"/>
</dbReference>
<dbReference type="SUPFAM" id="SSF52096">
    <property type="entry name" value="ClpP/crotonase"/>
    <property type="match status" value="2"/>
</dbReference>
<evidence type="ECO:0000313" key="11">
    <source>
        <dbReference type="Proteomes" id="UP001483337"/>
    </source>
</evidence>
<dbReference type="NCBIfam" id="TIGR00705">
    <property type="entry name" value="SppA_67K"/>
    <property type="match status" value="1"/>
</dbReference>
<dbReference type="Gene3D" id="3.90.226.10">
    <property type="entry name" value="2-enoyl-CoA Hydratase, Chain A, domain 1"/>
    <property type="match status" value="3"/>
</dbReference>
<evidence type="ECO:0000256" key="3">
    <source>
        <dbReference type="ARBA" id="ARBA00022670"/>
    </source>
</evidence>
<gene>
    <name evidence="10" type="primary">sppA</name>
    <name evidence="10" type="ORF">WJM97_06825</name>
</gene>